<keyword evidence="3" id="KW-1185">Reference proteome</keyword>
<reference evidence="2" key="1">
    <citation type="submission" date="2018-11" db="EMBL/GenBank/DDBJ databases">
        <authorList>
            <consortium name="Pathogen Informatics"/>
        </authorList>
    </citation>
    <scope>NUCLEOTIDE SEQUENCE</scope>
</reference>
<dbReference type="AlphaFoldDB" id="A0A3S5CM93"/>
<evidence type="ECO:0000313" key="2">
    <source>
        <dbReference type="EMBL" id="VEL32520.1"/>
    </source>
</evidence>
<protein>
    <submittedName>
        <fullName evidence="2">Uncharacterized protein</fullName>
    </submittedName>
</protein>
<evidence type="ECO:0000256" key="1">
    <source>
        <dbReference type="SAM" id="MobiDB-lite"/>
    </source>
</evidence>
<name>A0A3S5CM93_9PLAT</name>
<feature type="compositionally biased region" description="Basic residues" evidence="1">
    <location>
        <begin position="219"/>
        <end position="234"/>
    </location>
</feature>
<feature type="region of interest" description="Disordered" evidence="1">
    <location>
        <begin position="205"/>
        <end position="234"/>
    </location>
</feature>
<organism evidence="2 3">
    <name type="scientific">Protopolystoma xenopodis</name>
    <dbReference type="NCBI Taxonomy" id="117903"/>
    <lineage>
        <taxon>Eukaryota</taxon>
        <taxon>Metazoa</taxon>
        <taxon>Spiralia</taxon>
        <taxon>Lophotrochozoa</taxon>
        <taxon>Platyhelminthes</taxon>
        <taxon>Monogenea</taxon>
        <taxon>Polyopisthocotylea</taxon>
        <taxon>Polystomatidea</taxon>
        <taxon>Polystomatidae</taxon>
        <taxon>Protopolystoma</taxon>
    </lineage>
</organism>
<dbReference type="EMBL" id="CAAALY010244284">
    <property type="protein sequence ID" value="VEL32520.1"/>
    <property type="molecule type" value="Genomic_DNA"/>
</dbReference>
<dbReference type="Proteomes" id="UP000784294">
    <property type="component" value="Unassembled WGS sequence"/>
</dbReference>
<accession>A0A3S5CM93</accession>
<comment type="caution">
    <text evidence="2">The sequence shown here is derived from an EMBL/GenBank/DDBJ whole genome shotgun (WGS) entry which is preliminary data.</text>
</comment>
<sequence length="250" mass="27021">MRHLGVFHLSSTFETAKFARPAGSCFLDLTPIRSSLIIFIFLCSVQLPHAIGFSWPHESFSTWDSGKRSILADVGLGLNELDNLNDFQQFLTSLDTDSVSREPLLRRASLTTGYNSITAGGAVATGDRMNGQNNDASSSGELAPVLPWSRSRGIIRKVENTNPGDGLVTASGKPFVNEGIAGLIGLGGGGIRGGIDTDQKAVINNDRHGLSNNSGSIGGRRRMSGGPRKQLRSRWPHSEVGNWMRYGRRR</sequence>
<gene>
    <name evidence="2" type="ORF">PXEA_LOCUS25960</name>
</gene>
<evidence type="ECO:0000313" key="3">
    <source>
        <dbReference type="Proteomes" id="UP000784294"/>
    </source>
</evidence>
<proteinExistence type="predicted"/>